<gene>
    <name evidence="5" type="ORF">M8C21_029201</name>
</gene>
<evidence type="ECO:0000256" key="1">
    <source>
        <dbReference type="SAM" id="MobiDB-lite"/>
    </source>
</evidence>
<feature type="domain" description="WDR11 TPR" evidence="4">
    <location>
        <begin position="940"/>
        <end position="1220"/>
    </location>
</feature>
<feature type="region of interest" description="Disordered" evidence="1">
    <location>
        <begin position="1"/>
        <end position="27"/>
    </location>
</feature>
<proteinExistence type="predicted"/>
<keyword evidence="6" id="KW-1185">Reference proteome</keyword>
<feature type="compositionally biased region" description="Polar residues" evidence="1">
    <location>
        <begin position="689"/>
        <end position="700"/>
    </location>
</feature>
<dbReference type="AlphaFoldDB" id="A0AAD5GY38"/>
<evidence type="ECO:0000259" key="4">
    <source>
        <dbReference type="Pfam" id="PF23753"/>
    </source>
</evidence>
<organism evidence="5 6">
    <name type="scientific">Ambrosia artemisiifolia</name>
    <name type="common">Common ragweed</name>
    <dbReference type="NCBI Taxonomy" id="4212"/>
    <lineage>
        <taxon>Eukaryota</taxon>
        <taxon>Viridiplantae</taxon>
        <taxon>Streptophyta</taxon>
        <taxon>Embryophyta</taxon>
        <taxon>Tracheophyta</taxon>
        <taxon>Spermatophyta</taxon>
        <taxon>Magnoliopsida</taxon>
        <taxon>eudicotyledons</taxon>
        <taxon>Gunneridae</taxon>
        <taxon>Pentapetalae</taxon>
        <taxon>asterids</taxon>
        <taxon>campanulids</taxon>
        <taxon>Asterales</taxon>
        <taxon>Asteraceae</taxon>
        <taxon>Asteroideae</taxon>
        <taxon>Heliantheae alliance</taxon>
        <taxon>Heliantheae</taxon>
        <taxon>Ambrosia</taxon>
    </lineage>
</organism>
<dbReference type="Pfam" id="PF23752">
    <property type="entry name" value="Beta-prop_WDR11_2nd"/>
    <property type="match status" value="1"/>
</dbReference>
<dbReference type="Proteomes" id="UP001206925">
    <property type="component" value="Unassembled WGS sequence"/>
</dbReference>
<dbReference type="InterPro" id="IPR057854">
    <property type="entry name" value="TPR_WDR11"/>
</dbReference>
<feature type="domain" description="WDR11 first beta-propeller" evidence="2">
    <location>
        <begin position="23"/>
        <end position="508"/>
    </location>
</feature>
<dbReference type="InterPro" id="IPR039694">
    <property type="entry name" value="WDR11"/>
</dbReference>
<dbReference type="InterPro" id="IPR057853">
    <property type="entry name" value="Beta-prop_WDR11_2nd"/>
</dbReference>
<dbReference type="Pfam" id="PF23751">
    <property type="entry name" value="Beta-prop_WDR11_1st"/>
    <property type="match status" value="1"/>
</dbReference>
<reference evidence="5" key="1">
    <citation type="submission" date="2022-06" db="EMBL/GenBank/DDBJ databases">
        <title>Uncovering the hologenomic basis of an extraordinary plant invasion.</title>
        <authorList>
            <person name="Bieker V.C."/>
            <person name="Martin M.D."/>
            <person name="Gilbert T."/>
            <person name="Hodgins K."/>
            <person name="Battlay P."/>
            <person name="Petersen B."/>
            <person name="Wilson J."/>
        </authorList>
    </citation>
    <scope>NUCLEOTIDE SEQUENCE</scope>
    <source>
        <strain evidence="5">AA19_3_7</strain>
        <tissue evidence="5">Leaf</tissue>
    </source>
</reference>
<dbReference type="InterPro" id="IPR036322">
    <property type="entry name" value="WD40_repeat_dom_sf"/>
</dbReference>
<evidence type="ECO:0000259" key="2">
    <source>
        <dbReference type="Pfam" id="PF23751"/>
    </source>
</evidence>
<evidence type="ECO:0000313" key="6">
    <source>
        <dbReference type="Proteomes" id="UP001206925"/>
    </source>
</evidence>
<evidence type="ECO:0000259" key="3">
    <source>
        <dbReference type="Pfam" id="PF23752"/>
    </source>
</evidence>
<feature type="domain" description="WDR11 second beta-propeller" evidence="3">
    <location>
        <begin position="510"/>
        <end position="912"/>
    </location>
</feature>
<sequence>MSSNHRPQPPPSPDTFDYMLPAPPSRNNNAATDLRSNLLVYAAGSSISIVDSHSMQLISVIPIPPTTSFLSPFITSVRWSPTPLRLDLLSLDPSSSSSHLLLAVGDRQGRICLIQYPRVNSLSNINSNTTSSSHSPVFLQTDPNNKLGVQDLCWIRSSDTWIIGSISGSSLLSLYNTSTGRCFFKYDASPETFTCIARDPFDSRRICVIGLRGFLLTVRVHGVNENDVVLNELQMQTDVTELNRLERDVVAAGDHDSNSPAMAVYPGYVVKVAFSPHWKHIVYVSFPRELVVFDLQYRTALFRAGLPRGCGKFVDVLPDPSLEVVYCAHFDGRISAWRRKEGEQVHVMCMMEELMPALGTPVPSPSVLAVVISRSDSTLQNVRKSLCDGHQNTEADVDFDNPFDFCDESQVVSKTHLLSISDDGKVWKWLLTAEGLTENQKDTSDGIVAGISKDPVLDTNADGLDSSSGFVKDVIKQTDKENIRKGHSSASKRSQDDLALKISLVGQLHLLSSSVTMLAVPSPSLTSTLARGGNHPAVAVPLVALGTQGGSVEVIDISANAVAASFSIHDSVVRGLRWLGNSRLVSFSYSQCSELFVHKGNEKSGGGYTNRLVVTNLRTGLNRTFRVLQKPERAPIRALRASSSGRYLLILFRDAPVEVWAMTKTPIMLRSLALPFTVLEWTLPTVPRPTQSGVSKQSDASVPPTGMASQAESKALGPDGAQEEFSESFAFALVNGALGVFEVQGRRIRDFKPKWPSTSHISADGLVRAMAYRLPHVVMGDRAGNIRWWDVTTGQSSSFNTHREGIRRIKFSPVVPGDRSRGRIAVLFNDNTFAVFDLDSPDPLANSLLQPQFPGTLVLELDWLPVRTDKNDPLVLCITGADSSFRLVEVNVDKRVGYEAQTGAIKERFRPMPLCSPILLPTAHALALRLILQCGVKPSWFKTNSILINKENSQLSKSSSVDLRSYLIDIPTIGDSVVPELLLKVLEPYRREGEVMVMEFILGCILDNEIVRQYAAILNKGSAARFSFAAAIFGETSEAYFWLQLPRALKHLMNNLANKSLQKNPLISSSSSETDDVSLLTRISSKGKSGTGSSKSNTVSDGELRLMAFEQDELWERANERITWHEKLGDEEAIQNRVHELVSIGNLEAAVSLMLSTPPESPYFYPNALRAVALSSAVSKSLNELAVKVVAANMVESDRSLAGTHLLCAVGRYQEACSQVLFILII</sequence>
<dbReference type="Gene3D" id="2.130.10.10">
    <property type="entry name" value="YVTN repeat-like/Quinoprotein amine dehydrogenase"/>
    <property type="match status" value="4"/>
</dbReference>
<dbReference type="InterPro" id="IPR011047">
    <property type="entry name" value="Quinoprotein_ADH-like_sf"/>
</dbReference>
<dbReference type="SUPFAM" id="SSF50998">
    <property type="entry name" value="Quinoprotein alcohol dehydrogenase-like"/>
    <property type="match status" value="1"/>
</dbReference>
<feature type="region of interest" description="Disordered" evidence="1">
    <location>
        <begin position="689"/>
        <end position="719"/>
    </location>
</feature>
<dbReference type="InterPro" id="IPR015943">
    <property type="entry name" value="WD40/YVTN_repeat-like_dom_sf"/>
</dbReference>
<dbReference type="SUPFAM" id="SSF50978">
    <property type="entry name" value="WD40 repeat-like"/>
    <property type="match status" value="2"/>
</dbReference>
<dbReference type="EMBL" id="JAMZMK010000733">
    <property type="protein sequence ID" value="KAI7755878.1"/>
    <property type="molecule type" value="Genomic_DNA"/>
</dbReference>
<dbReference type="GO" id="GO:0005737">
    <property type="term" value="C:cytoplasm"/>
    <property type="evidence" value="ECO:0007669"/>
    <property type="project" value="TreeGrafter"/>
</dbReference>
<dbReference type="PANTHER" id="PTHR14593:SF5">
    <property type="entry name" value="WD REPEAT-CONTAINING PROTEIN 11"/>
    <property type="match status" value="1"/>
</dbReference>
<name>A0AAD5GY38_AMBAR</name>
<comment type="caution">
    <text evidence="5">The sequence shown here is derived from an EMBL/GenBank/DDBJ whole genome shotgun (WGS) entry which is preliminary data.</text>
</comment>
<dbReference type="InterPro" id="IPR057852">
    <property type="entry name" value="Beta-prop_WDR11_1st"/>
</dbReference>
<protein>
    <submittedName>
        <fullName evidence="5">Uncharacterized protein</fullName>
    </submittedName>
</protein>
<accession>A0AAD5GY38</accession>
<dbReference type="Pfam" id="PF23753">
    <property type="entry name" value="TPR_WDR11"/>
    <property type="match status" value="1"/>
</dbReference>
<dbReference type="PANTHER" id="PTHR14593">
    <property type="entry name" value="WD REPEAT-CONTAINING PROTEIN 11"/>
    <property type="match status" value="1"/>
</dbReference>
<evidence type="ECO:0000313" key="5">
    <source>
        <dbReference type="EMBL" id="KAI7755878.1"/>
    </source>
</evidence>